<dbReference type="AlphaFoldDB" id="A0A8T3BM77"/>
<reference evidence="2" key="1">
    <citation type="journal article" date="2022" name="Front. Genet.">
        <title>Chromosome-Scale Assembly of the Dendrobium nobile Genome Provides Insights Into the Molecular Mechanism of the Biosynthesis of the Medicinal Active Ingredient of Dendrobium.</title>
        <authorList>
            <person name="Xu Q."/>
            <person name="Niu S.-C."/>
            <person name="Li K.-L."/>
            <person name="Zheng P.-J."/>
            <person name="Zhang X.-J."/>
            <person name="Jia Y."/>
            <person name="Liu Y."/>
            <person name="Niu Y.-X."/>
            <person name="Yu L.-H."/>
            <person name="Chen D.-F."/>
            <person name="Zhang G.-Q."/>
        </authorList>
    </citation>
    <scope>NUCLEOTIDE SEQUENCE</scope>
    <source>
        <tissue evidence="2">Leaf</tissue>
    </source>
</reference>
<name>A0A8T3BM77_DENNO</name>
<accession>A0A8T3BM77</accession>
<keyword evidence="1" id="KW-0812">Transmembrane</keyword>
<keyword evidence="3" id="KW-1185">Reference proteome</keyword>
<proteinExistence type="predicted"/>
<gene>
    <name evidence="2" type="ORF">KFK09_012927</name>
</gene>
<protein>
    <submittedName>
        <fullName evidence="2">Uncharacterized protein</fullName>
    </submittedName>
</protein>
<dbReference type="EMBL" id="JAGYWB010000009">
    <property type="protein sequence ID" value="KAI0512288.1"/>
    <property type="molecule type" value="Genomic_DNA"/>
</dbReference>
<evidence type="ECO:0000313" key="3">
    <source>
        <dbReference type="Proteomes" id="UP000829196"/>
    </source>
</evidence>
<feature type="transmembrane region" description="Helical" evidence="1">
    <location>
        <begin position="6"/>
        <end position="29"/>
    </location>
</feature>
<evidence type="ECO:0000256" key="1">
    <source>
        <dbReference type="SAM" id="Phobius"/>
    </source>
</evidence>
<keyword evidence="1" id="KW-1133">Transmembrane helix</keyword>
<evidence type="ECO:0000313" key="2">
    <source>
        <dbReference type="EMBL" id="KAI0512288.1"/>
    </source>
</evidence>
<organism evidence="2 3">
    <name type="scientific">Dendrobium nobile</name>
    <name type="common">Orchid</name>
    <dbReference type="NCBI Taxonomy" id="94219"/>
    <lineage>
        <taxon>Eukaryota</taxon>
        <taxon>Viridiplantae</taxon>
        <taxon>Streptophyta</taxon>
        <taxon>Embryophyta</taxon>
        <taxon>Tracheophyta</taxon>
        <taxon>Spermatophyta</taxon>
        <taxon>Magnoliopsida</taxon>
        <taxon>Liliopsida</taxon>
        <taxon>Asparagales</taxon>
        <taxon>Orchidaceae</taxon>
        <taxon>Epidendroideae</taxon>
        <taxon>Malaxideae</taxon>
        <taxon>Dendrobiinae</taxon>
        <taxon>Dendrobium</taxon>
    </lineage>
</organism>
<sequence>MEKSNVALLIKAAIPLHPSFPLYFFQILLHRLKENKSFIALKGRGKSQNERKRLLSSICWLSSELHQKSF</sequence>
<dbReference type="Proteomes" id="UP000829196">
    <property type="component" value="Unassembled WGS sequence"/>
</dbReference>
<keyword evidence="1" id="KW-0472">Membrane</keyword>
<comment type="caution">
    <text evidence="2">The sequence shown here is derived from an EMBL/GenBank/DDBJ whole genome shotgun (WGS) entry which is preliminary data.</text>
</comment>